<dbReference type="Proteomes" id="UP000606730">
    <property type="component" value="Unassembled WGS sequence"/>
</dbReference>
<organism evidence="2 3">
    <name type="scientific">Actibacterium pelagium</name>
    <dbReference type="NCBI Taxonomy" id="2029103"/>
    <lineage>
        <taxon>Bacteria</taxon>
        <taxon>Pseudomonadati</taxon>
        <taxon>Pseudomonadota</taxon>
        <taxon>Alphaproteobacteria</taxon>
        <taxon>Rhodobacterales</taxon>
        <taxon>Roseobacteraceae</taxon>
        <taxon>Actibacterium</taxon>
    </lineage>
</organism>
<evidence type="ECO:0000313" key="2">
    <source>
        <dbReference type="EMBL" id="GGE48330.1"/>
    </source>
</evidence>
<dbReference type="PANTHER" id="PTHR40943">
    <property type="entry name" value="CYTOPLASMIC PROTEIN-RELATED"/>
    <property type="match status" value="1"/>
</dbReference>
<evidence type="ECO:0000313" key="3">
    <source>
        <dbReference type="Proteomes" id="UP000606730"/>
    </source>
</evidence>
<protein>
    <submittedName>
        <fullName evidence="2">Transcriptional regulator</fullName>
    </submittedName>
</protein>
<proteinExistence type="predicted"/>
<reference evidence="2" key="1">
    <citation type="journal article" date="2014" name="Int. J. Syst. Evol. Microbiol.">
        <title>Complete genome sequence of Corynebacterium casei LMG S-19264T (=DSM 44701T), isolated from a smear-ripened cheese.</title>
        <authorList>
            <consortium name="US DOE Joint Genome Institute (JGI-PGF)"/>
            <person name="Walter F."/>
            <person name="Albersmeier A."/>
            <person name="Kalinowski J."/>
            <person name="Ruckert C."/>
        </authorList>
    </citation>
    <scope>NUCLEOTIDE SEQUENCE</scope>
    <source>
        <strain evidence="2">CGMCC 1.16012</strain>
    </source>
</reference>
<name>A0A917AG90_9RHOB</name>
<dbReference type="CDD" id="cd02227">
    <property type="entry name" value="cupin_TM1112-like"/>
    <property type="match status" value="1"/>
</dbReference>
<sequence length="114" mass="12374">MVQVIPVNTNSDPVADEISATKLISGEKATQLWHTFSDASDRFHVGHWGSEECEIDVSYSESELCVIVEGRVSLTSKDGAVAEFKAGDAFVIPSGFEGTWKSIGTVKKIYASFE</sequence>
<dbReference type="InterPro" id="IPR011051">
    <property type="entry name" value="RmlC_Cupin_sf"/>
</dbReference>
<dbReference type="EMBL" id="BMKN01000001">
    <property type="protein sequence ID" value="GGE48330.1"/>
    <property type="molecule type" value="Genomic_DNA"/>
</dbReference>
<evidence type="ECO:0000259" key="1">
    <source>
        <dbReference type="Pfam" id="PF05899"/>
    </source>
</evidence>
<accession>A0A917AG90</accession>
<dbReference type="SUPFAM" id="SSF51182">
    <property type="entry name" value="RmlC-like cupins"/>
    <property type="match status" value="1"/>
</dbReference>
<dbReference type="Pfam" id="PF05899">
    <property type="entry name" value="Cupin_3"/>
    <property type="match status" value="1"/>
</dbReference>
<dbReference type="InterPro" id="IPR008579">
    <property type="entry name" value="UGlyAH_Cupin_dom"/>
</dbReference>
<dbReference type="PANTHER" id="PTHR40943:SF2">
    <property type="entry name" value="(S)-UREIDOGLYCINE AMINOHYDROLASE CUPIN DOMAIN-CONTAINING PROTEIN"/>
    <property type="match status" value="1"/>
</dbReference>
<reference evidence="2" key="2">
    <citation type="submission" date="2020-09" db="EMBL/GenBank/DDBJ databases">
        <authorList>
            <person name="Sun Q."/>
            <person name="Zhou Y."/>
        </authorList>
    </citation>
    <scope>NUCLEOTIDE SEQUENCE</scope>
    <source>
        <strain evidence="2">CGMCC 1.16012</strain>
    </source>
</reference>
<dbReference type="OrthoDB" id="9799053at2"/>
<gene>
    <name evidence="2" type="ORF">GCM10011517_15200</name>
</gene>
<dbReference type="InterPro" id="IPR014710">
    <property type="entry name" value="RmlC-like_jellyroll"/>
</dbReference>
<comment type="caution">
    <text evidence="2">The sequence shown here is derived from an EMBL/GenBank/DDBJ whole genome shotgun (WGS) entry which is preliminary data.</text>
</comment>
<dbReference type="RefSeq" id="WP_095595689.1">
    <property type="nucleotide sequence ID" value="NZ_BMKN01000001.1"/>
</dbReference>
<dbReference type="Gene3D" id="2.60.120.10">
    <property type="entry name" value="Jelly Rolls"/>
    <property type="match status" value="1"/>
</dbReference>
<keyword evidence="3" id="KW-1185">Reference proteome</keyword>
<feature type="domain" description="(S)-ureidoglycine aminohydrolase cupin" evidence="1">
    <location>
        <begin position="39"/>
        <end position="110"/>
    </location>
</feature>
<dbReference type="AlphaFoldDB" id="A0A917AG90"/>